<dbReference type="AlphaFoldDB" id="E1QV54"/>
<protein>
    <submittedName>
        <fullName evidence="1">Uncharacterized protein</fullName>
    </submittedName>
</protein>
<evidence type="ECO:0000313" key="2">
    <source>
        <dbReference type="Proteomes" id="UP000006681"/>
    </source>
</evidence>
<accession>E1QV54</accession>
<dbReference type="STRING" id="572478.Vdis_1873"/>
<reference evidence="2" key="2">
    <citation type="journal article" date="2010" name="Stand. Genomic Sci.">
        <title>Complete genome sequence of Vulcanisaeta distributa type strain (IC-017T).</title>
        <authorList>
            <person name="Mavromatis K."/>
            <person name="Sikorski J."/>
            <person name="Pabst E."/>
            <person name="Teshima H."/>
            <person name="Lapidus A."/>
            <person name="Lucas S."/>
            <person name="Nolan M."/>
            <person name="Glavina Del Rio T."/>
            <person name="Cheng J."/>
            <person name="Bruce D."/>
            <person name="Goodwin L."/>
            <person name="Pitluck S."/>
            <person name="Liolios K."/>
            <person name="Ivanova N."/>
            <person name="Mikhailova N."/>
            <person name="Pati A."/>
            <person name="Chen A."/>
            <person name="Palaniappan K."/>
            <person name="Land M."/>
            <person name="Hauser L."/>
            <person name="Chang Y."/>
            <person name="Jeffries C."/>
            <person name="Rohde M."/>
            <person name="Spring S."/>
            <person name="Goker M."/>
            <person name="Wirth R."/>
            <person name="Woyke T."/>
            <person name="Bristow J."/>
            <person name="Eisen J."/>
            <person name="Markowitz V."/>
            <person name="Hugenholtz P."/>
            <person name="Klenk H."/>
            <person name="Kyrpides N."/>
        </authorList>
    </citation>
    <scope>NUCLEOTIDE SEQUENCE [LARGE SCALE GENOMIC DNA]</scope>
    <source>
        <strain evidence="2">DSM 14429 / JCM 11212 / NBRC 100878 / IC-017</strain>
    </source>
</reference>
<dbReference type="eggNOG" id="arCOG10493">
    <property type="taxonomic scope" value="Archaea"/>
</dbReference>
<keyword evidence="2" id="KW-1185">Reference proteome</keyword>
<dbReference type="Proteomes" id="UP000006681">
    <property type="component" value="Chromosome"/>
</dbReference>
<organism evidence="1 2">
    <name type="scientific">Vulcanisaeta distributa (strain DSM 14429 / JCM 11212 / NBRC 100878 / IC-017)</name>
    <dbReference type="NCBI Taxonomy" id="572478"/>
    <lineage>
        <taxon>Archaea</taxon>
        <taxon>Thermoproteota</taxon>
        <taxon>Thermoprotei</taxon>
        <taxon>Thermoproteales</taxon>
        <taxon>Thermoproteaceae</taxon>
        <taxon>Vulcanisaeta</taxon>
    </lineage>
</organism>
<proteinExistence type="predicted"/>
<sequence length="559" mass="59998">MKILVVVMGLRMGRLFVVVISVIVAVVLLSVLTFHAVNGLGYKVVGRVGQASPNAVGGSALVGINVPIYVIGPATLIQGLINAGINQSTVKLTTTNQLTTLPNNSMIIIDWSAIKPDIIINDSGGKVEVNLTSPVIHELANAIARGDIVGIYANASDESIVEFVLAYSWAKAVNNGLILNGAMLREEVPDYLIAYPVIPVSDKEPVVFVAKWVRPRGLIIGPIYLNQLPQFIAGIMKPILRLKDPCYAGYEQYIGGSQLSPALSIYSVGDSTLIWTAPMWVGISDSGVEGYIDGNGTFYWDTCLAVANSINEEQLGGYSPTYYLAVQVLGYENYYESSTMYGNNGYVVSQLGAIDYYYGYQQYSAGVTNAFVGDQGGGTFSPSSWNPRAISNTASYTVSFGVTVTGIPSVSVSISLPTGTSESIGGSLSPAETTSFNGWTVEVANITWTFNIGYGANQRDFPNSFEDLTPANMYLSGLTSQSMAVFNVDFENNVVTAQYPCAYEVHQTTWADIEWVVIVTPQSSTIANISGKPYIYSQSPPYSYVTGTTTYAVPIICPP</sequence>
<name>E1QV54_VULDI</name>
<dbReference type="KEGG" id="vdi:Vdis_1873"/>
<dbReference type="HOGENOM" id="CLU_545896_0_0_2"/>
<evidence type="ECO:0000313" key="1">
    <source>
        <dbReference type="EMBL" id="ADN51245.1"/>
    </source>
</evidence>
<reference evidence="1 2" key="1">
    <citation type="journal article" date="2010" name="Stand. Genomic Sci.">
        <title>Complete genome sequence of Vulcanisaeta distributa type strain (IC-017).</title>
        <authorList>
            <person name="Mavromatis K."/>
            <person name="Sikorski J."/>
            <person name="Pabst E."/>
            <person name="Teshima H."/>
            <person name="Lapidus A."/>
            <person name="Lucas S."/>
            <person name="Nolan M."/>
            <person name="Glavina Del Rio T."/>
            <person name="Cheng J.F."/>
            <person name="Bruce D."/>
            <person name="Goodwin L."/>
            <person name="Pitluck S."/>
            <person name="Liolios K."/>
            <person name="Ivanova N."/>
            <person name="Mikhailova N."/>
            <person name="Pati A."/>
            <person name="Chen A."/>
            <person name="Palaniappan K."/>
            <person name="Land M."/>
            <person name="Hauser L."/>
            <person name="Chang Y.J."/>
            <person name="Jeffries C.D."/>
            <person name="Rohde M."/>
            <person name="Spring S."/>
            <person name="Goker M."/>
            <person name="Wirth R."/>
            <person name="Woyke T."/>
            <person name="Bristow J."/>
            <person name="Eisen J.A."/>
            <person name="Markowitz V."/>
            <person name="Hugenholtz P."/>
            <person name="Klenk H.P."/>
            <person name="Kyrpides N.C."/>
        </authorList>
    </citation>
    <scope>NUCLEOTIDE SEQUENCE [LARGE SCALE GENOMIC DNA]</scope>
    <source>
        <strain evidence="2">DSM 14429 / JCM 11212 / NBRC 100878 / IC-017</strain>
    </source>
</reference>
<gene>
    <name evidence="1" type="ordered locus">Vdis_1873</name>
</gene>
<dbReference type="EMBL" id="CP002100">
    <property type="protein sequence ID" value="ADN51245.1"/>
    <property type="molecule type" value="Genomic_DNA"/>
</dbReference>